<proteinExistence type="inferred from homology"/>
<protein>
    <submittedName>
        <fullName evidence="3">SufE family protein</fullName>
    </submittedName>
</protein>
<keyword evidence="4" id="KW-1185">Reference proteome</keyword>
<reference evidence="3" key="1">
    <citation type="submission" date="2022-02" db="EMBL/GenBank/DDBJ databases">
        <authorList>
            <person name="Lee M."/>
            <person name="Kim S.-J."/>
            <person name="Jung M.-Y."/>
        </authorList>
    </citation>
    <scope>NUCLEOTIDE SEQUENCE</scope>
    <source>
        <strain evidence="3">JHP9</strain>
    </source>
</reference>
<dbReference type="SUPFAM" id="SSF82649">
    <property type="entry name" value="SufE/NifU"/>
    <property type="match status" value="1"/>
</dbReference>
<dbReference type="InterPro" id="IPR003808">
    <property type="entry name" value="Fe-S_metab-assoc_dom"/>
</dbReference>
<comment type="caution">
    <text evidence="3">The sequence shown here is derived from an EMBL/GenBank/DDBJ whole genome shotgun (WGS) entry which is preliminary data.</text>
</comment>
<accession>A0ABT0R3W1</accession>
<dbReference type="PANTHER" id="PTHR43597:SF5">
    <property type="entry name" value="SUFE-LIKE PROTEIN 2, CHLOROPLASTIC"/>
    <property type="match status" value="1"/>
</dbReference>
<feature type="domain" description="Fe-S metabolism associated" evidence="2">
    <location>
        <begin position="28"/>
        <end position="155"/>
    </location>
</feature>
<gene>
    <name evidence="3" type="ORF">Bequi_13775</name>
</gene>
<organism evidence="3 4">
    <name type="scientific">Brachybacterium equifaecis</name>
    <dbReference type="NCBI Taxonomy" id="2910770"/>
    <lineage>
        <taxon>Bacteria</taxon>
        <taxon>Bacillati</taxon>
        <taxon>Actinomycetota</taxon>
        <taxon>Actinomycetes</taxon>
        <taxon>Micrococcales</taxon>
        <taxon>Dermabacteraceae</taxon>
        <taxon>Brachybacterium</taxon>
    </lineage>
</organism>
<name>A0ABT0R3W1_9MICO</name>
<evidence type="ECO:0000313" key="3">
    <source>
        <dbReference type="EMBL" id="MCL6424434.1"/>
    </source>
</evidence>
<dbReference type="PANTHER" id="PTHR43597">
    <property type="entry name" value="SULFUR ACCEPTOR PROTEIN CSDE"/>
    <property type="match status" value="1"/>
</dbReference>
<dbReference type="Gene3D" id="3.90.1010.10">
    <property type="match status" value="1"/>
</dbReference>
<dbReference type="EMBL" id="JAKNCJ010000013">
    <property type="protein sequence ID" value="MCL6424434.1"/>
    <property type="molecule type" value="Genomic_DNA"/>
</dbReference>
<dbReference type="Pfam" id="PF02657">
    <property type="entry name" value="SufE"/>
    <property type="match status" value="1"/>
</dbReference>
<dbReference type="Proteomes" id="UP001203761">
    <property type="component" value="Unassembled WGS sequence"/>
</dbReference>
<evidence type="ECO:0000313" key="4">
    <source>
        <dbReference type="Proteomes" id="UP001203761"/>
    </source>
</evidence>
<sequence>MSAGAEGTGARGAETTGAVPAALAEIAEDFRAMAPKDRLQLLLEFSDGLPELPERYREHPELLEGVPECQSPIFLLTEVGGTGADAPVRLFFSAPPEAPTTRGFAGILAEGLDALSAAEVAGVPADITEEMGLAEVVSPLRLRGMAAMLGRIQRQVREKAQLGG</sequence>
<evidence type="ECO:0000256" key="1">
    <source>
        <dbReference type="ARBA" id="ARBA00010282"/>
    </source>
</evidence>
<dbReference type="RefSeq" id="WP_249738509.1">
    <property type="nucleotide sequence ID" value="NZ_JAKNCJ010000013.1"/>
</dbReference>
<comment type="similarity">
    <text evidence="1">Belongs to the SufE family.</text>
</comment>
<evidence type="ECO:0000259" key="2">
    <source>
        <dbReference type="Pfam" id="PF02657"/>
    </source>
</evidence>